<dbReference type="EMBL" id="WHYR01000014">
    <property type="protein sequence ID" value="MQL51955.1"/>
    <property type="molecule type" value="Genomic_DNA"/>
</dbReference>
<evidence type="ECO:0000313" key="6">
    <source>
        <dbReference type="Proteomes" id="UP000441717"/>
    </source>
</evidence>
<name>A0A6N7IPH6_9FIRM</name>
<dbReference type="InterPro" id="IPR043578">
    <property type="entry name" value="GltB_archl_type"/>
</dbReference>
<accession>A0A6N7IPH6</accession>
<dbReference type="AlphaFoldDB" id="A0A6N7IPH6"/>
<dbReference type="Pfam" id="PF01645">
    <property type="entry name" value="Glu_synthase"/>
    <property type="match status" value="1"/>
</dbReference>
<keyword evidence="6" id="KW-1185">Reference proteome</keyword>
<proteinExistence type="inferred from homology"/>
<dbReference type="InterPro" id="IPR002932">
    <property type="entry name" value="Glu_synthdom"/>
</dbReference>
<dbReference type="Proteomes" id="UP000441717">
    <property type="component" value="Unassembled WGS sequence"/>
</dbReference>
<evidence type="ECO:0000256" key="1">
    <source>
        <dbReference type="ARBA" id="ARBA00009716"/>
    </source>
</evidence>
<dbReference type="Gene3D" id="3.20.20.70">
    <property type="entry name" value="Aldolase class I"/>
    <property type="match status" value="1"/>
</dbReference>
<dbReference type="SUPFAM" id="SSF51395">
    <property type="entry name" value="FMN-linked oxidoreductases"/>
    <property type="match status" value="1"/>
</dbReference>
<dbReference type="InterPro" id="IPR013785">
    <property type="entry name" value="Aldolase_TIM"/>
</dbReference>
<dbReference type="InterPro" id="IPR024188">
    <property type="entry name" value="GltB"/>
</dbReference>
<keyword evidence="2" id="KW-0560">Oxidoreductase</keyword>
<comment type="caution">
    <text evidence="5">The sequence shown here is derived from an EMBL/GenBank/DDBJ whole genome shotgun (WGS) entry which is preliminary data.</text>
</comment>
<evidence type="ECO:0000259" key="4">
    <source>
        <dbReference type="Pfam" id="PF01645"/>
    </source>
</evidence>
<dbReference type="GO" id="GO:0006537">
    <property type="term" value="P:glutamate biosynthetic process"/>
    <property type="evidence" value="ECO:0007669"/>
    <property type="project" value="InterPro"/>
</dbReference>
<dbReference type="PIRSF" id="PIRSF006429">
    <property type="entry name" value="GOGAT_lg_2"/>
    <property type="match status" value="1"/>
</dbReference>
<sequence>MCRKWPVRRKKMFIWAACWTTTVWPDPRPGASLFLRKNTTTIEGRCHRMSITTGPLWDERIRKQIQEKARLGRTIIEGFGARRPVSSFDELTFLAAGLSRLCIDVHREECDTATILGARHAKRPLKLKTPIIIAPMSFGAVSREVKMAFARASTLAGTVSNTGEGGMLEEERQLARQLIYQCTPGRYGFNPRDLQRADAVELFISQGAKPGSGGHLMGAKITPEIAGQRGLPVGIDLRSPSRHPDFIGPDDLVLKILELREATGWQVPVALKIGASRVKEDVKIAHKIGADIVVLDGMQGGTGAGPEIFKDNVGIPTMAALAAAMQALREEGVEGEMDIVVMGGIRDGADVAKALALGAKAVGIGTAALVALGCRACRQCATGRCPAGLCTQDPALRQRFDPEEGAEKLANLIRAMTEELRMIARICGKTSCHNLEPEDLRALTVEASAITGIPLVGSELVFKPN</sequence>
<dbReference type="GO" id="GO:0015930">
    <property type="term" value="F:glutamate synthase activity"/>
    <property type="evidence" value="ECO:0007669"/>
    <property type="project" value="InterPro"/>
</dbReference>
<comment type="similarity">
    <text evidence="1 3">Belongs to the glutamate synthase family.</text>
</comment>
<evidence type="ECO:0000313" key="5">
    <source>
        <dbReference type="EMBL" id="MQL51955.1"/>
    </source>
</evidence>
<reference evidence="5 6" key="1">
    <citation type="submission" date="2019-10" db="EMBL/GenBank/DDBJ databases">
        <title>Comparative genomics of sulfur disproportionating microorganisms.</title>
        <authorList>
            <person name="Ward L.M."/>
            <person name="Bertran E."/>
            <person name="Johnston D."/>
        </authorList>
    </citation>
    <scope>NUCLEOTIDE SEQUENCE [LARGE SCALE GENOMIC DNA]</scope>
    <source>
        <strain evidence="5 6">DSM 14055</strain>
    </source>
</reference>
<protein>
    <submittedName>
        <fullName evidence="5">FMN-binding glutamate synthase family protein</fullName>
    </submittedName>
</protein>
<feature type="domain" description="Glutamate synthase" evidence="4">
    <location>
        <begin position="104"/>
        <end position="428"/>
    </location>
</feature>
<dbReference type="OrthoDB" id="9758182at2"/>
<dbReference type="PANTHER" id="PTHR43819">
    <property type="entry name" value="ARCHAEAL-TYPE GLUTAMATE SYNTHASE [NADPH]"/>
    <property type="match status" value="1"/>
</dbReference>
<dbReference type="PANTHER" id="PTHR43819:SF1">
    <property type="entry name" value="ARCHAEAL-TYPE GLUTAMATE SYNTHASE [NADPH]"/>
    <property type="match status" value="1"/>
</dbReference>
<evidence type="ECO:0000256" key="3">
    <source>
        <dbReference type="PIRNR" id="PIRNR006429"/>
    </source>
</evidence>
<dbReference type="PIRSF" id="PIRSF500061">
    <property type="entry name" value="GOGAT_lg2_archl"/>
    <property type="match status" value="1"/>
</dbReference>
<evidence type="ECO:0000256" key="2">
    <source>
        <dbReference type="ARBA" id="ARBA00023002"/>
    </source>
</evidence>
<organism evidence="5 6">
    <name type="scientific">Desulfofundulus thermobenzoicus</name>
    <dbReference type="NCBI Taxonomy" id="29376"/>
    <lineage>
        <taxon>Bacteria</taxon>
        <taxon>Bacillati</taxon>
        <taxon>Bacillota</taxon>
        <taxon>Clostridia</taxon>
        <taxon>Eubacteriales</taxon>
        <taxon>Peptococcaceae</taxon>
        <taxon>Desulfofundulus</taxon>
    </lineage>
</organism>
<gene>
    <name evidence="5" type="ORF">GFC01_06675</name>
</gene>
<dbReference type="CDD" id="cd02808">
    <property type="entry name" value="GltS_FMN"/>
    <property type="match status" value="1"/>
</dbReference>